<evidence type="ECO:0000256" key="4">
    <source>
        <dbReference type="PROSITE-ProRule" id="PRU00134"/>
    </source>
</evidence>
<organism evidence="6 7">
    <name type="scientific">Exidia glandulosa HHB12029</name>
    <dbReference type="NCBI Taxonomy" id="1314781"/>
    <lineage>
        <taxon>Eukaryota</taxon>
        <taxon>Fungi</taxon>
        <taxon>Dikarya</taxon>
        <taxon>Basidiomycota</taxon>
        <taxon>Agaricomycotina</taxon>
        <taxon>Agaricomycetes</taxon>
        <taxon>Auriculariales</taxon>
        <taxon>Exidiaceae</taxon>
        <taxon>Exidia</taxon>
    </lineage>
</organism>
<keyword evidence="3" id="KW-0862">Zinc</keyword>
<name>A0A165PAT2_EXIGL</name>
<dbReference type="AlphaFoldDB" id="A0A165PAT2"/>
<sequence>MSTQDLADGPAVDKTRCAVCEQAAAEDGRLLRCSQCRTVAYCSKECQKTDWKRGHKLECGNFLASKVWNSTTNTFGEKGPKRKTGARTRGVILQDLTALANAHNGDTFTVAAWLAMDLLHNPQKADTHVLAITLRRNLSVSYDTPRKLYTLVDAAVIPLSTWNKKFDDVVALMQDGALVTKPSTVLEQNKAQRLADGALGAVMVTCIELAPGETKTVEQALLETMVPTFQPLGVFKVHQDLLRKWPTGMYPVWKECLKNSLDGGAFSPTFTPYTGS</sequence>
<dbReference type="Gene3D" id="6.10.140.2220">
    <property type="match status" value="1"/>
</dbReference>
<feature type="domain" description="MYND-type" evidence="5">
    <location>
        <begin position="17"/>
        <end position="59"/>
    </location>
</feature>
<evidence type="ECO:0000259" key="5">
    <source>
        <dbReference type="PROSITE" id="PS50865"/>
    </source>
</evidence>
<dbReference type="PANTHER" id="PTHR10237">
    <property type="entry name" value="DEFORMED EPIDERMAL AUTOREGULATORY FACTOR 1 HOMOLOG SUPPRESSIN"/>
    <property type="match status" value="1"/>
</dbReference>
<dbReference type="EMBL" id="KV425891">
    <property type="protein sequence ID" value="KZW01903.1"/>
    <property type="molecule type" value="Genomic_DNA"/>
</dbReference>
<protein>
    <recommendedName>
        <fullName evidence="5">MYND-type domain-containing protein</fullName>
    </recommendedName>
</protein>
<proteinExistence type="predicted"/>
<gene>
    <name evidence="6" type="ORF">EXIGLDRAFT_829805</name>
</gene>
<evidence type="ECO:0000256" key="3">
    <source>
        <dbReference type="ARBA" id="ARBA00022833"/>
    </source>
</evidence>
<reference evidence="6 7" key="1">
    <citation type="journal article" date="2016" name="Mol. Biol. Evol.">
        <title>Comparative Genomics of Early-Diverging Mushroom-Forming Fungi Provides Insights into the Origins of Lignocellulose Decay Capabilities.</title>
        <authorList>
            <person name="Nagy L.G."/>
            <person name="Riley R."/>
            <person name="Tritt A."/>
            <person name="Adam C."/>
            <person name="Daum C."/>
            <person name="Floudas D."/>
            <person name="Sun H."/>
            <person name="Yadav J.S."/>
            <person name="Pangilinan J."/>
            <person name="Larsson K.H."/>
            <person name="Matsuura K."/>
            <person name="Barry K."/>
            <person name="Labutti K."/>
            <person name="Kuo R."/>
            <person name="Ohm R.A."/>
            <person name="Bhattacharya S.S."/>
            <person name="Shirouzu T."/>
            <person name="Yoshinaga Y."/>
            <person name="Martin F.M."/>
            <person name="Grigoriev I.V."/>
            <person name="Hibbett D.S."/>
        </authorList>
    </citation>
    <scope>NUCLEOTIDE SEQUENCE [LARGE SCALE GENOMIC DNA]</scope>
    <source>
        <strain evidence="6 7">HHB12029</strain>
    </source>
</reference>
<dbReference type="InterPro" id="IPR002893">
    <property type="entry name" value="Znf_MYND"/>
</dbReference>
<keyword evidence="7" id="KW-1185">Reference proteome</keyword>
<dbReference type="InParanoid" id="A0A165PAT2"/>
<dbReference type="SUPFAM" id="SSF144232">
    <property type="entry name" value="HIT/MYND zinc finger-like"/>
    <property type="match status" value="1"/>
</dbReference>
<dbReference type="OrthoDB" id="432970at2759"/>
<dbReference type="InterPro" id="IPR024119">
    <property type="entry name" value="TF_DEAF-1"/>
</dbReference>
<dbReference type="Proteomes" id="UP000077266">
    <property type="component" value="Unassembled WGS sequence"/>
</dbReference>
<dbReference type="PROSITE" id="PS50865">
    <property type="entry name" value="ZF_MYND_2"/>
    <property type="match status" value="1"/>
</dbReference>
<evidence type="ECO:0000256" key="1">
    <source>
        <dbReference type="ARBA" id="ARBA00022723"/>
    </source>
</evidence>
<dbReference type="PROSITE" id="PS01360">
    <property type="entry name" value="ZF_MYND_1"/>
    <property type="match status" value="1"/>
</dbReference>
<accession>A0A165PAT2</accession>
<evidence type="ECO:0000313" key="7">
    <source>
        <dbReference type="Proteomes" id="UP000077266"/>
    </source>
</evidence>
<keyword evidence="1" id="KW-0479">Metal-binding</keyword>
<dbReference type="GO" id="GO:0008270">
    <property type="term" value="F:zinc ion binding"/>
    <property type="evidence" value="ECO:0007669"/>
    <property type="project" value="UniProtKB-KW"/>
</dbReference>
<keyword evidence="2 4" id="KW-0863">Zinc-finger</keyword>
<dbReference type="PANTHER" id="PTHR10237:SF14">
    <property type="entry name" value="MYND-TYPE DOMAIN-CONTAINING PROTEIN"/>
    <property type="match status" value="1"/>
</dbReference>
<dbReference type="GO" id="GO:0000981">
    <property type="term" value="F:DNA-binding transcription factor activity, RNA polymerase II-specific"/>
    <property type="evidence" value="ECO:0007669"/>
    <property type="project" value="TreeGrafter"/>
</dbReference>
<dbReference type="Pfam" id="PF01753">
    <property type="entry name" value="zf-MYND"/>
    <property type="match status" value="1"/>
</dbReference>
<evidence type="ECO:0000256" key="2">
    <source>
        <dbReference type="ARBA" id="ARBA00022771"/>
    </source>
</evidence>
<dbReference type="GO" id="GO:0005634">
    <property type="term" value="C:nucleus"/>
    <property type="evidence" value="ECO:0007669"/>
    <property type="project" value="TreeGrafter"/>
</dbReference>
<dbReference type="STRING" id="1314781.A0A165PAT2"/>
<evidence type="ECO:0000313" key="6">
    <source>
        <dbReference type="EMBL" id="KZW01903.1"/>
    </source>
</evidence>